<comment type="subunit">
    <text evidence="14">Monomer.</text>
</comment>
<dbReference type="GO" id="GO:0005737">
    <property type="term" value="C:cytoplasm"/>
    <property type="evidence" value="ECO:0007669"/>
    <property type="project" value="UniProtKB-SubCell"/>
</dbReference>
<protein>
    <recommendedName>
        <fullName evidence="14">Phosphoribosylformylglycinamidine synthase</fullName>
        <shortName evidence="14">FGAM synthase</shortName>
        <shortName evidence="14">FGAMS</shortName>
        <ecNumber evidence="14">6.3.5.3</ecNumber>
    </recommendedName>
    <alternativeName>
        <fullName evidence="14">Formylglycinamide ribonucleotide amidotransferase</fullName>
        <shortName evidence="14">FGAR amidotransferase</shortName>
        <shortName evidence="14">FGAR-AT</shortName>
    </alternativeName>
</protein>
<feature type="binding site" evidence="14">
    <location>
        <position position="892"/>
    </location>
    <ligand>
        <name>Mg(2+)</name>
        <dbReference type="ChEBI" id="CHEBI:18420"/>
    </ligand>
</feature>
<sequence length="1307" mass="142635">MLIQTLRGAPALSDFRIQKLLTQCAEAGLPVNDIYAEFSHFAHLSAALNADESSVLAKLLTYGPTIEEHEPNGTLLLVTPRPGTISPWSSKATDIAHNCGLDKVIRLERGIAYYINGEALTVEQEKLLNNLLHDRMMESIFAEFNDAQALFAQAEPGEFSSVDVLSGGRDALVKANSSLGLALADDEITYLADNFAKLGRNPHDIELYMFAQANSEHCRHKIFNADWTIDGVKQEKSLFKMIKNTFEENPAYVLSAYKDNAAVMAGSEAGRFYPDPETKEYGYSHENIHILMKVETHNHPTAISPYPGAATGSGGEIRDEGATGVGSKPKAGLVGFSVSNLRIPGFEQPWEIDYGKPDRIVTALDIMLEGPLGGAAFNNEFGRPAITGYFRTYEQQVNSFNGEEVRGYHKPIMIAGGFGNIREQHVQKGEINVGANLIVLGGPAMNIGLGGGAASSMASGQSCEDLDFASVQRDNPEMERRCQEVIDRCWQLGDDNPILFIHDVGAGGLSNAFPELVSDGGRGGNFELRNVPNDEPGMAPHEIWCNESQERYVLAVSDERLPIFEAICQRERAPFAVVGKATEEEHLTVTDEHFADDEHKNKPIDLPLDVLLGKTPKIIKDVKTTTAAGDEIKLANIDVAEAADRLLRLPTIAEKTFLITIGDRSVTGMVARDQMVGPWQVPVADCGVTAASLDSYHGEAMAMGERTPVALLNYGASARLAVAESLTNIAGADIGDLNRIKLSANWMSPAGHPGEDAGLYEAVKAVGEELCPELGLTIPVGKDSMSMKTQWEKDGEQKAVTAPMSLVITAFGRVEDIRKTVTPQLRTDQGDTRIVAIDLSGGKNRLGGSCLAQVYQHLGTETPDVDEAYLLRGFFNAMQTLVAEGKLLAYHDRSDGGLFTTIAEMAFAGHTGVTVDLSVFEGSDAEVLFHEELGAVIQIREDDMEAIHTIFSEYGILDYCADVARINDTDMITFTRNEQVVLENSRTYFRTVWAETTLKMQAMRDNPECAQEEFDVKFDTEDPGLNAELSFDINEDIVADLIAKDAQAGTNPKVAILREQGVNSHVEMAAAFVRAGFNAIDVHMSDILAGRVDLADFQGLVACGGFSYGDVLGAGEGWAKSILFNANAREMFKTFFERAETFSLGVCNGCQMLSNLKEIIPGAEHWPRFVQNESERFEARFSLVEVQESPSIFFKGMAGSRMPIAVSHGEGRTEFTSDEAIDAANDSGTVSMRYVNNYGDVTETYPANPNGSPDGITALTTTDGRVTIMMPHPERVFRTVANSWHPDSWGEDSPWVRMFRNARKFIG</sequence>
<dbReference type="PANTHER" id="PTHR10099:SF1">
    <property type="entry name" value="PHOSPHORIBOSYLFORMYLGLYCINAMIDINE SYNTHASE"/>
    <property type="match status" value="1"/>
</dbReference>
<evidence type="ECO:0000256" key="4">
    <source>
        <dbReference type="ARBA" id="ARBA00022490"/>
    </source>
</evidence>
<evidence type="ECO:0000256" key="9">
    <source>
        <dbReference type="ARBA" id="ARBA00022840"/>
    </source>
</evidence>
<evidence type="ECO:0000313" key="20">
    <source>
        <dbReference type="Proteomes" id="UP000256478"/>
    </source>
</evidence>
<dbReference type="PANTHER" id="PTHR10099">
    <property type="entry name" value="PHOSPHORIBOSYLFORMYLGLYCINAMIDINE SYNTHASE"/>
    <property type="match status" value="1"/>
</dbReference>
<dbReference type="Gene3D" id="3.30.1330.10">
    <property type="entry name" value="PurM-like, N-terminal domain"/>
    <property type="match status" value="2"/>
</dbReference>
<dbReference type="FunFam" id="3.90.650.10:FF:000002">
    <property type="entry name" value="Phosphoribosylformylglycinamidine synthase"/>
    <property type="match status" value="1"/>
</dbReference>
<keyword evidence="7 14" id="KW-0547">Nucleotide-binding</keyword>
<feature type="binding site" evidence="14">
    <location>
        <begin position="308"/>
        <end position="319"/>
    </location>
    <ligand>
        <name>ATP</name>
        <dbReference type="ChEBI" id="CHEBI:30616"/>
    </ligand>
</feature>
<evidence type="ECO:0000256" key="7">
    <source>
        <dbReference type="ARBA" id="ARBA00022741"/>
    </source>
</evidence>
<accession>A0A3E0TYC1</accession>
<keyword evidence="4 14" id="KW-0963">Cytoplasm</keyword>
<dbReference type="InterPro" id="IPR036676">
    <property type="entry name" value="PurM-like_C_sf"/>
</dbReference>
<dbReference type="CDD" id="cd02204">
    <property type="entry name" value="PurL_repeat2"/>
    <property type="match status" value="1"/>
</dbReference>
<dbReference type="SMART" id="SM01211">
    <property type="entry name" value="GATase_5"/>
    <property type="match status" value="1"/>
</dbReference>
<evidence type="ECO:0000259" key="18">
    <source>
        <dbReference type="Pfam" id="PF22689"/>
    </source>
</evidence>
<evidence type="ECO:0000256" key="1">
    <source>
        <dbReference type="ARBA" id="ARBA00004496"/>
    </source>
</evidence>
<feature type="domain" description="Phosphoribosylformylglycinamidine synthase N-terminal" evidence="17">
    <location>
        <begin position="37"/>
        <end position="151"/>
    </location>
</feature>
<dbReference type="CDD" id="cd01740">
    <property type="entry name" value="GATase1_FGAR_AT"/>
    <property type="match status" value="1"/>
</dbReference>
<proteinExistence type="inferred from homology"/>
<evidence type="ECO:0000259" key="16">
    <source>
        <dbReference type="Pfam" id="PF18072"/>
    </source>
</evidence>
<dbReference type="Pfam" id="PF22689">
    <property type="entry name" value="FGAR-AT_PurM_N-like"/>
    <property type="match status" value="1"/>
</dbReference>
<dbReference type="GO" id="GO:0046872">
    <property type="term" value="F:metal ion binding"/>
    <property type="evidence" value="ECO:0007669"/>
    <property type="project" value="UniProtKB-KW"/>
</dbReference>
<feature type="binding site" evidence="14">
    <location>
        <position position="728"/>
    </location>
    <ligand>
        <name>Mg(2+)</name>
        <dbReference type="ChEBI" id="CHEBI:18420"/>
    </ligand>
</feature>
<dbReference type="SUPFAM" id="SSF52317">
    <property type="entry name" value="Class I glutamine amidotransferase-like"/>
    <property type="match status" value="1"/>
</dbReference>
<keyword evidence="6 14" id="KW-0479">Metal-binding</keyword>
<gene>
    <name evidence="14" type="primary">purL</name>
    <name evidence="19" type="ORF">DXX93_15445</name>
</gene>
<dbReference type="InterPro" id="IPR010918">
    <property type="entry name" value="PurM-like_C_dom"/>
</dbReference>
<feature type="domain" description="PurM-like C-terminal" evidence="15">
    <location>
        <begin position="841"/>
        <end position="972"/>
    </location>
</feature>
<evidence type="ECO:0000256" key="12">
    <source>
        <dbReference type="ARBA" id="ARBA00052585"/>
    </source>
</evidence>
<comment type="similarity">
    <text evidence="3 14">In the N-terminal section; belongs to the FGAMS family.</text>
</comment>
<evidence type="ECO:0000256" key="10">
    <source>
        <dbReference type="ARBA" id="ARBA00022842"/>
    </source>
</evidence>
<dbReference type="InterPro" id="IPR036921">
    <property type="entry name" value="PurM-like_N_sf"/>
</dbReference>
<dbReference type="Pfam" id="PF18076">
    <property type="entry name" value="FGAR-AT_N"/>
    <property type="match status" value="1"/>
</dbReference>
<feature type="binding site" evidence="14">
    <location>
        <position position="684"/>
    </location>
    <ligand>
        <name>ATP</name>
        <dbReference type="ChEBI" id="CHEBI:30616"/>
    </ligand>
</feature>
<dbReference type="Pfam" id="PF13507">
    <property type="entry name" value="GATase_5"/>
    <property type="match status" value="1"/>
</dbReference>
<dbReference type="InterPro" id="IPR036604">
    <property type="entry name" value="PurS-like_sf"/>
</dbReference>
<dbReference type="SUPFAM" id="SSF56042">
    <property type="entry name" value="PurM C-terminal domain-like"/>
    <property type="match status" value="2"/>
</dbReference>
<evidence type="ECO:0000256" key="8">
    <source>
        <dbReference type="ARBA" id="ARBA00022755"/>
    </source>
</evidence>
<feature type="binding site" evidence="14">
    <location>
        <position position="894"/>
    </location>
    <ligand>
        <name>ATP</name>
        <dbReference type="ChEBI" id="CHEBI:30616"/>
    </ligand>
</feature>
<keyword evidence="8 14" id="KW-0658">Purine biosynthesis</keyword>
<evidence type="ECO:0000256" key="3">
    <source>
        <dbReference type="ARBA" id="ARBA00008608"/>
    </source>
</evidence>
<dbReference type="CDD" id="cd02203">
    <property type="entry name" value="PurL_repeat1"/>
    <property type="match status" value="1"/>
</dbReference>
<keyword evidence="9 14" id="KW-0067">ATP-binding</keyword>
<dbReference type="NCBIfam" id="TIGR01735">
    <property type="entry name" value="FGAM_synt"/>
    <property type="match status" value="1"/>
</dbReference>
<dbReference type="Gene3D" id="3.40.50.880">
    <property type="match status" value="1"/>
</dbReference>
<comment type="subcellular location">
    <subcellularLocation>
        <location evidence="1 14">Cytoplasm</location>
    </subcellularLocation>
</comment>
<feature type="active site" evidence="14">
    <location>
        <position position="1274"/>
    </location>
</feature>
<dbReference type="OrthoDB" id="9804441at2"/>
<dbReference type="Pfam" id="PF18072">
    <property type="entry name" value="FGAR-AT_linker"/>
    <property type="match status" value="1"/>
</dbReference>
<dbReference type="InterPro" id="IPR055181">
    <property type="entry name" value="FGAR-AT_PurM_N-like"/>
</dbReference>
<dbReference type="SUPFAM" id="SSF109736">
    <property type="entry name" value="FGAM synthase PurL, linker domain"/>
    <property type="match status" value="1"/>
</dbReference>
<dbReference type="PROSITE" id="PS51273">
    <property type="entry name" value="GATASE_TYPE_1"/>
    <property type="match status" value="1"/>
</dbReference>
<dbReference type="SUPFAM" id="SSF82697">
    <property type="entry name" value="PurS-like"/>
    <property type="match status" value="1"/>
</dbReference>
<evidence type="ECO:0000259" key="17">
    <source>
        <dbReference type="Pfam" id="PF18076"/>
    </source>
</evidence>
<evidence type="ECO:0000256" key="13">
    <source>
        <dbReference type="ARBA" id="ARBA00057317"/>
    </source>
</evidence>
<dbReference type="GO" id="GO:0006189">
    <property type="term" value="P:'de novo' IMP biosynthetic process"/>
    <property type="evidence" value="ECO:0007669"/>
    <property type="project" value="UniProtKB-UniRule"/>
</dbReference>
<dbReference type="FunFam" id="3.30.1330.10:FF:000002">
    <property type="entry name" value="Phosphoribosylformylglycinamidine synthase"/>
    <property type="match status" value="1"/>
</dbReference>
<dbReference type="NCBIfam" id="NF003672">
    <property type="entry name" value="PRK05297.1"/>
    <property type="match status" value="1"/>
</dbReference>
<dbReference type="EMBL" id="QUOU01000001">
    <property type="protein sequence ID" value="REL28975.1"/>
    <property type="molecule type" value="Genomic_DNA"/>
</dbReference>
<feature type="active site" evidence="14">
    <location>
        <position position="1272"/>
    </location>
</feature>
<comment type="pathway">
    <text evidence="2 14">Purine metabolism; IMP biosynthesis via de novo pathway; 5-amino-1-(5-phospho-D-ribosyl)imidazole from N(2)-formyl-N(1)-(5-phospho-D-ribosyl)glycinamide: step 1/2.</text>
</comment>
<dbReference type="UniPathway" id="UPA00074">
    <property type="reaction ID" value="UER00128"/>
</dbReference>
<dbReference type="InterPro" id="IPR010073">
    <property type="entry name" value="PurL_large"/>
</dbReference>
<dbReference type="InterPro" id="IPR029062">
    <property type="entry name" value="Class_I_gatase-like"/>
</dbReference>
<dbReference type="InterPro" id="IPR040707">
    <property type="entry name" value="FGAR-AT_N"/>
</dbReference>
<dbReference type="HAMAP" id="MF_00419">
    <property type="entry name" value="PurL_1"/>
    <property type="match status" value="1"/>
</dbReference>
<feature type="binding site" evidence="14">
    <location>
        <begin position="387"/>
        <end position="389"/>
    </location>
    <ligand>
        <name>ATP</name>
        <dbReference type="ChEBI" id="CHEBI:30616"/>
    </ligand>
</feature>
<evidence type="ECO:0000256" key="5">
    <source>
        <dbReference type="ARBA" id="ARBA00022598"/>
    </source>
</evidence>
<feature type="active site" description="Nucleophile" evidence="14">
    <location>
        <position position="1147"/>
    </location>
</feature>
<dbReference type="Gene3D" id="3.90.650.10">
    <property type="entry name" value="PurM-like C-terminal domain"/>
    <property type="match status" value="2"/>
</dbReference>
<dbReference type="GO" id="GO:0005524">
    <property type="term" value="F:ATP binding"/>
    <property type="evidence" value="ECO:0007669"/>
    <property type="project" value="UniProtKB-UniRule"/>
</dbReference>
<feature type="domain" description="FGAR-AT PurM N-terminal-like" evidence="18">
    <location>
        <begin position="654"/>
        <end position="812"/>
    </location>
</feature>
<evidence type="ECO:0000256" key="11">
    <source>
        <dbReference type="ARBA" id="ARBA00022962"/>
    </source>
</evidence>
<feature type="binding site" evidence="14">
    <location>
        <position position="724"/>
    </location>
    <ligand>
        <name>Mg(2+)</name>
        <dbReference type="ChEBI" id="CHEBI:18420"/>
    </ligand>
</feature>
<keyword evidence="11 14" id="KW-0315">Glutamine amidotransferase</keyword>
<evidence type="ECO:0000256" key="6">
    <source>
        <dbReference type="ARBA" id="ARBA00022723"/>
    </source>
</evidence>
<dbReference type="Gene3D" id="1.10.8.750">
    <property type="entry name" value="Phosphoribosylformylglycinamidine synthase, linker domain"/>
    <property type="match status" value="1"/>
</dbReference>
<reference evidence="19 20" key="1">
    <citation type="submission" date="2018-08" db="EMBL/GenBank/DDBJ databases">
        <title>Thalassotalea euphylliae genome.</title>
        <authorList>
            <person name="Summers S."/>
            <person name="Rice S.A."/>
            <person name="Freckelton M.L."/>
            <person name="Nedved B.T."/>
            <person name="Hadfield M.G."/>
        </authorList>
    </citation>
    <scope>NUCLEOTIDE SEQUENCE [LARGE SCALE GENOMIC DNA]</scope>
    <source>
        <strain evidence="19 20">H1</strain>
    </source>
</reference>
<dbReference type="Proteomes" id="UP000256478">
    <property type="component" value="Unassembled WGS sequence"/>
</dbReference>
<comment type="caution">
    <text evidence="19">The sequence shown here is derived from an EMBL/GenBank/DDBJ whole genome shotgun (WGS) entry which is preliminary data.</text>
</comment>
<comment type="function">
    <text evidence="13 14">Phosphoribosylformylglycinamidine synthase involved in the purines biosynthetic pathway. Catalyzes the ATP-dependent conversion of formylglycinamide ribonucleotide (FGAR) and glutamine to yield formylglycinamidine ribonucleotide (FGAM) and glutamate.</text>
</comment>
<dbReference type="FunFam" id="1.10.8.750:FF:000002">
    <property type="entry name" value="Phosphoribosylformylglycinamidine synthase"/>
    <property type="match status" value="1"/>
</dbReference>
<feature type="binding site" evidence="14">
    <location>
        <position position="685"/>
    </location>
    <ligand>
        <name>Mg(2+)</name>
        <dbReference type="ChEBI" id="CHEBI:18420"/>
    </ligand>
</feature>
<feature type="domain" description="PurM-like C-terminal" evidence="15">
    <location>
        <begin position="433"/>
        <end position="591"/>
    </location>
</feature>
<feature type="domain" description="Phosphoribosylformylglycinamidine synthase linker" evidence="16">
    <location>
        <begin position="172"/>
        <end position="221"/>
    </location>
</feature>
<comment type="catalytic activity">
    <reaction evidence="12 14">
        <text>N(2)-formyl-N(1)-(5-phospho-beta-D-ribosyl)glycinamide + L-glutamine + ATP + H2O = 2-formamido-N(1)-(5-O-phospho-beta-D-ribosyl)acetamidine + L-glutamate + ADP + phosphate + H(+)</text>
        <dbReference type="Rhea" id="RHEA:17129"/>
        <dbReference type="ChEBI" id="CHEBI:15377"/>
        <dbReference type="ChEBI" id="CHEBI:15378"/>
        <dbReference type="ChEBI" id="CHEBI:29985"/>
        <dbReference type="ChEBI" id="CHEBI:30616"/>
        <dbReference type="ChEBI" id="CHEBI:43474"/>
        <dbReference type="ChEBI" id="CHEBI:58359"/>
        <dbReference type="ChEBI" id="CHEBI:147286"/>
        <dbReference type="ChEBI" id="CHEBI:147287"/>
        <dbReference type="ChEBI" id="CHEBI:456216"/>
        <dbReference type="EC" id="6.3.5.3"/>
    </reaction>
</comment>
<dbReference type="InterPro" id="IPR041609">
    <property type="entry name" value="PurL_linker"/>
</dbReference>
<dbReference type="FunFam" id="3.30.1330.10:FF:000005">
    <property type="entry name" value="Phosphoribosylformylglycinamidine synthase"/>
    <property type="match status" value="1"/>
</dbReference>
<dbReference type="EC" id="6.3.5.3" evidence="14"/>
<evidence type="ECO:0000259" key="15">
    <source>
        <dbReference type="Pfam" id="PF02769"/>
    </source>
</evidence>
<evidence type="ECO:0000256" key="2">
    <source>
        <dbReference type="ARBA" id="ARBA00004920"/>
    </source>
</evidence>
<dbReference type="FunFam" id="3.90.650.10:FF:000005">
    <property type="entry name" value="Phosphoribosylformylglycinamidine synthase"/>
    <property type="match status" value="1"/>
</dbReference>
<dbReference type="SUPFAM" id="SSF55326">
    <property type="entry name" value="PurM N-terminal domain-like"/>
    <property type="match status" value="2"/>
</dbReference>
<name>A0A3E0TYC1_9GAMM</name>
<evidence type="ECO:0000313" key="19">
    <source>
        <dbReference type="EMBL" id="REL28975.1"/>
    </source>
</evidence>
<keyword evidence="10 14" id="KW-0460">Magnesium</keyword>
<dbReference type="Pfam" id="PF02769">
    <property type="entry name" value="AIRS_C"/>
    <property type="match status" value="2"/>
</dbReference>
<keyword evidence="5 14" id="KW-0436">Ligase</keyword>
<dbReference type="FunFam" id="3.40.50.880:FF:000008">
    <property type="entry name" value="Phosphoribosylformylglycinamidine synthase"/>
    <property type="match status" value="1"/>
</dbReference>
<evidence type="ECO:0000256" key="14">
    <source>
        <dbReference type="HAMAP-Rule" id="MF_00419"/>
    </source>
</evidence>
<dbReference type="GO" id="GO:0004642">
    <property type="term" value="F:phosphoribosylformylglycinamidine synthase activity"/>
    <property type="evidence" value="ECO:0007669"/>
    <property type="project" value="UniProtKB-UniRule"/>
</dbReference>
<organism evidence="19 20">
    <name type="scientific">Thalassotalea euphylliae</name>
    <dbReference type="NCBI Taxonomy" id="1655234"/>
    <lineage>
        <taxon>Bacteria</taxon>
        <taxon>Pseudomonadati</taxon>
        <taxon>Pseudomonadota</taxon>
        <taxon>Gammaproteobacteria</taxon>
        <taxon>Alteromonadales</taxon>
        <taxon>Colwelliaceae</taxon>
        <taxon>Thalassotalea</taxon>
    </lineage>
</organism>